<dbReference type="PANTHER" id="PTHR44591">
    <property type="entry name" value="STRESS RESPONSE REGULATOR PROTEIN 1"/>
    <property type="match status" value="1"/>
</dbReference>
<dbReference type="InterPro" id="IPR050595">
    <property type="entry name" value="Bact_response_regulator"/>
</dbReference>
<dbReference type="Gene3D" id="3.40.50.2300">
    <property type="match status" value="1"/>
</dbReference>
<evidence type="ECO:0000313" key="5">
    <source>
        <dbReference type="EMBL" id="AWN49505.1"/>
    </source>
</evidence>
<keyword evidence="2" id="KW-0902">Two-component regulatory system</keyword>
<dbReference type="Pfam" id="PF00072">
    <property type="entry name" value="Response_reg"/>
    <property type="match status" value="1"/>
</dbReference>
<dbReference type="Proteomes" id="UP000245444">
    <property type="component" value="Chromosome"/>
</dbReference>
<sequence length="129" mass="13809">MTTTVLIVDDSRLARMVVKRLLVHIKSDWHLCEAGTADEALAIAKDGGIDIALLDYNMPGRNGLEVASALRAERPNMPLAIISANVQDEIISKARELGATFIPKPVTEAALTGFISGAALRLRTTKQGS</sequence>
<dbReference type="InterPro" id="IPR001789">
    <property type="entry name" value="Sig_transdc_resp-reg_receiver"/>
</dbReference>
<dbReference type="SUPFAM" id="SSF52172">
    <property type="entry name" value="CheY-like"/>
    <property type="match status" value="1"/>
</dbReference>
<dbReference type="EMBL" id="CP029553">
    <property type="protein sequence ID" value="AWN49505.1"/>
    <property type="molecule type" value="Genomic_DNA"/>
</dbReference>
<evidence type="ECO:0000259" key="4">
    <source>
        <dbReference type="PROSITE" id="PS50110"/>
    </source>
</evidence>
<organism evidence="5 6">
    <name type="scientific">Methylobacterium terrae</name>
    <dbReference type="NCBI Taxonomy" id="2202827"/>
    <lineage>
        <taxon>Bacteria</taxon>
        <taxon>Pseudomonadati</taxon>
        <taxon>Pseudomonadota</taxon>
        <taxon>Alphaproteobacteria</taxon>
        <taxon>Hyphomicrobiales</taxon>
        <taxon>Methylobacteriaceae</taxon>
        <taxon>Methylobacterium</taxon>
    </lineage>
</organism>
<evidence type="ECO:0000256" key="3">
    <source>
        <dbReference type="PROSITE-ProRule" id="PRU00169"/>
    </source>
</evidence>
<gene>
    <name evidence="5" type="ORF">DK419_26820</name>
</gene>
<dbReference type="GO" id="GO:0000160">
    <property type="term" value="P:phosphorelay signal transduction system"/>
    <property type="evidence" value="ECO:0007669"/>
    <property type="project" value="UniProtKB-KW"/>
</dbReference>
<reference evidence="5 6" key="1">
    <citation type="submission" date="2018-05" db="EMBL/GenBank/DDBJ databases">
        <title>Complete Genome Sequence of Methylobacterium sp. 17Sr1-28.</title>
        <authorList>
            <person name="Srinivasan S."/>
        </authorList>
    </citation>
    <scope>NUCLEOTIDE SEQUENCE [LARGE SCALE GENOMIC DNA]</scope>
    <source>
        <strain evidence="5 6">17Sr1-28</strain>
    </source>
</reference>
<protein>
    <submittedName>
        <fullName evidence="5">Response regulator</fullName>
    </submittedName>
</protein>
<keyword evidence="1 3" id="KW-0597">Phosphoprotein</keyword>
<keyword evidence="6" id="KW-1185">Reference proteome</keyword>
<dbReference type="InterPro" id="IPR011006">
    <property type="entry name" value="CheY-like_superfamily"/>
</dbReference>
<name>A0A2U8WT86_9HYPH</name>
<accession>A0A2U8WT86</accession>
<dbReference type="PROSITE" id="PS50110">
    <property type="entry name" value="RESPONSE_REGULATORY"/>
    <property type="match status" value="1"/>
</dbReference>
<dbReference type="SMART" id="SM00448">
    <property type="entry name" value="REC"/>
    <property type="match status" value="1"/>
</dbReference>
<proteinExistence type="predicted"/>
<dbReference type="CDD" id="cd00156">
    <property type="entry name" value="REC"/>
    <property type="match status" value="1"/>
</dbReference>
<dbReference type="PANTHER" id="PTHR44591:SF14">
    <property type="entry name" value="PROTEIN PILG"/>
    <property type="match status" value="1"/>
</dbReference>
<evidence type="ECO:0000256" key="2">
    <source>
        <dbReference type="ARBA" id="ARBA00023012"/>
    </source>
</evidence>
<dbReference type="RefSeq" id="WP_109961773.1">
    <property type="nucleotide sequence ID" value="NZ_CP029553.1"/>
</dbReference>
<evidence type="ECO:0000313" key="6">
    <source>
        <dbReference type="Proteomes" id="UP000245444"/>
    </source>
</evidence>
<feature type="domain" description="Response regulatory" evidence="4">
    <location>
        <begin position="4"/>
        <end position="119"/>
    </location>
</feature>
<dbReference type="OrthoDB" id="7569831at2"/>
<dbReference type="KEGG" id="mtea:DK419_26820"/>
<feature type="modified residue" description="4-aspartylphosphate" evidence="3">
    <location>
        <position position="55"/>
    </location>
</feature>
<dbReference type="AlphaFoldDB" id="A0A2U8WT86"/>
<evidence type="ECO:0000256" key="1">
    <source>
        <dbReference type="ARBA" id="ARBA00022553"/>
    </source>
</evidence>